<evidence type="ECO:0000259" key="2">
    <source>
        <dbReference type="Pfam" id="PF06580"/>
    </source>
</evidence>
<sequence length="652" mass="75625">MKKRIFSLILFFVIIGAISYLIVSQPKYDYRTENYPSLTKDDNWEYIKDRLFDGETPVVYKLNGPILLKLENATSNDSLLVERAMDEIKGILPDKTIDFYERFIGMSSIELDEYLRSKRPQGVIGIDKDVYKGYKYKDIINSTIYLSFYSNDERINFGRIPGYEYYSIHKNSSIQSKGPNRIGDQFYGPTQIQFLIKDGILADSFKQELIRAHLMSALCEIQGNRRGVEQLPSVYGSTQEGLLSSKITAKDTFLLQKLYAPDFKQQFKAYMYKTYPKNYANQFLNKEQAKIQTIWVCFLLGVCFIFIGFNLSYKFIYKWGYLNYFIPVCILVIGCYNLLVVYLYTLKPENEVENHLIEAYSQVFLYVVFISILLWVFDRYVFRQERNFLSEIILKTLFTAFVFVIPFVFLGMEIFTYHFSIFVFFPVVIVSLGRGLLIYLNHFSENLVKQKDLELTKLRELNANAQVKLLHSQINPHFLYNALNSIAGLATVDGEKTEHMALALSDLFKYTINRKGEKFSTIKDELEMVNNYLEVEQIRFGERLQFNIECDESIQDVEIPRFLIQPLIENAVKHGASKVQDKASIGLFIKQINHQIIIKVTDNGPEFPDGLVSGHGLQSVYDLLELSYGNQAQLSWSNTPEKQICISINQKD</sequence>
<evidence type="ECO:0000313" key="4">
    <source>
        <dbReference type="Proteomes" id="UP000621516"/>
    </source>
</evidence>
<feature type="transmembrane region" description="Helical" evidence="1">
    <location>
        <begin position="392"/>
        <end position="411"/>
    </location>
</feature>
<keyword evidence="1" id="KW-0472">Membrane</keyword>
<keyword evidence="3" id="KW-0418">Kinase</keyword>
<proteinExistence type="predicted"/>
<dbReference type="RefSeq" id="WP_188224355.1">
    <property type="nucleotide sequence ID" value="NZ_JACVXD010000009.1"/>
</dbReference>
<keyword evidence="3" id="KW-0808">Transferase</keyword>
<keyword evidence="4" id="KW-1185">Reference proteome</keyword>
<dbReference type="EMBL" id="JACVXD010000009">
    <property type="protein sequence ID" value="MBD0825061.1"/>
    <property type="molecule type" value="Genomic_DNA"/>
</dbReference>
<dbReference type="Proteomes" id="UP000621516">
    <property type="component" value="Unassembled WGS sequence"/>
</dbReference>
<feature type="domain" description="Signal transduction histidine kinase internal region" evidence="2">
    <location>
        <begin position="465"/>
        <end position="544"/>
    </location>
</feature>
<keyword evidence="1" id="KW-0812">Transmembrane</keyword>
<dbReference type="AlphaFoldDB" id="A0A8J6PZS7"/>
<gene>
    <name evidence="3" type="ORF">ICJ85_13645</name>
</gene>
<dbReference type="SUPFAM" id="SSF55874">
    <property type="entry name" value="ATPase domain of HSP90 chaperone/DNA topoisomerase II/histidine kinase"/>
    <property type="match status" value="1"/>
</dbReference>
<evidence type="ECO:0000256" key="1">
    <source>
        <dbReference type="SAM" id="Phobius"/>
    </source>
</evidence>
<dbReference type="Gene3D" id="3.30.565.10">
    <property type="entry name" value="Histidine kinase-like ATPase, C-terminal domain"/>
    <property type="match status" value="1"/>
</dbReference>
<reference evidence="3 4" key="1">
    <citation type="journal article" date="2018" name="J. Microbiol.">
        <title>Aestuariibaculum marinum sp. nov., a marine bacterium isolated from seawater in South Korea.</title>
        <authorList>
            <person name="Choi J."/>
            <person name="Lee D."/>
            <person name="Jang J.H."/>
            <person name="Cha S."/>
            <person name="Seo T."/>
        </authorList>
    </citation>
    <scope>NUCLEOTIDE SEQUENCE [LARGE SCALE GENOMIC DNA]</scope>
    <source>
        <strain evidence="3 4">IP7</strain>
    </source>
</reference>
<protein>
    <submittedName>
        <fullName evidence="3">Histidine kinase</fullName>
    </submittedName>
</protein>
<feature type="transmembrane region" description="Helical" evidence="1">
    <location>
        <begin position="324"/>
        <end position="343"/>
    </location>
</feature>
<organism evidence="3 4">
    <name type="scientific">Aestuariibaculum marinum</name>
    <dbReference type="NCBI Taxonomy" id="2683592"/>
    <lineage>
        <taxon>Bacteria</taxon>
        <taxon>Pseudomonadati</taxon>
        <taxon>Bacteroidota</taxon>
        <taxon>Flavobacteriia</taxon>
        <taxon>Flavobacteriales</taxon>
        <taxon>Flavobacteriaceae</taxon>
    </lineage>
</organism>
<dbReference type="GO" id="GO:0000155">
    <property type="term" value="F:phosphorelay sensor kinase activity"/>
    <property type="evidence" value="ECO:0007669"/>
    <property type="project" value="InterPro"/>
</dbReference>
<accession>A0A8J6PZS7</accession>
<dbReference type="PANTHER" id="PTHR34220:SF7">
    <property type="entry name" value="SENSOR HISTIDINE KINASE YPDA"/>
    <property type="match status" value="1"/>
</dbReference>
<feature type="transmembrane region" description="Helical" evidence="1">
    <location>
        <begin position="363"/>
        <end position="380"/>
    </location>
</feature>
<dbReference type="PANTHER" id="PTHR34220">
    <property type="entry name" value="SENSOR HISTIDINE KINASE YPDA"/>
    <property type="match status" value="1"/>
</dbReference>
<dbReference type="InterPro" id="IPR010559">
    <property type="entry name" value="Sig_transdc_His_kin_internal"/>
</dbReference>
<dbReference type="InterPro" id="IPR036890">
    <property type="entry name" value="HATPase_C_sf"/>
</dbReference>
<comment type="caution">
    <text evidence="3">The sequence shown here is derived from an EMBL/GenBank/DDBJ whole genome shotgun (WGS) entry which is preliminary data.</text>
</comment>
<name>A0A8J6PZS7_9FLAO</name>
<evidence type="ECO:0000313" key="3">
    <source>
        <dbReference type="EMBL" id="MBD0825061.1"/>
    </source>
</evidence>
<dbReference type="InterPro" id="IPR050640">
    <property type="entry name" value="Bact_2-comp_sensor_kinase"/>
</dbReference>
<feature type="transmembrane region" description="Helical" evidence="1">
    <location>
        <begin position="293"/>
        <end position="312"/>
    </location>
</feature>
<dbReference type="GO" id="GO:0016020">
    <property type="term" value="C:membrane"/>
    <property type="evidence" value="ECO:0007669"/>
    <property type="project" value="InterPro"/>
</dbReference>
<dbReference type="Pfam" id="PF06580">
    <property type="entry name" value="His_kinase"/>
    <property type="match status" value="1"/>
</dbReference>
<keyword evidence="1" id="KW-1133">Transmembrane helix</keyword>
<feature type="transmembrane region" description="Helical" evidence="1">
    <location>
        <begin position="417"/>
        <end position="440"/>
    </location>
</feature>